<organism evidence="5 6">
    <name type="scientific">Romeriopsis navalis LEGE 11480</name>
    <dbReference type="NCBI Taxonomy" id="2777977"/>
    <lineage>
        <taxon>Bacteria</taxon>
        <taxon>Bacillati</taxon>
        <taxon>Cyanobacteriota</taxon>
        <taxon>Cyanophyceae</taxon>
        <taxon>Leptolyngbyales</taxon>
        <taxon>Leptolyngbyaceae</taxon>
        <taxon>Romeriopsis</taxon>
        <taxon>Romeriopsis navalis</taxon>
    </lineage>
</organism>
<dbReference type="InterPro" id="IPR004033">
    <property type="entry name" value="UbiE/COQ5_MeTrFase"/>
</dbReference>
<dbReference type="Gene3D" id="3.40.50.150">
    <property type="entry name" value="Vaccinia Virus protein VP39"/>
    <property type="match status" value="1"/>
</dbReference>
<dbReference type="PANTHER" id="PTHR43591">
    <property type="entry name" value="METHYLTRANSFERASE"/>
    <property type="match status" value="1"/>
</dbReference>
<dbReference type="PROSITE" id="PS01183">
    <property type="entry name" value="UBIE_1"/>
    <property type="match status" value="1"/>
</dbReference>
<evidence type="ECO:0000256" key="1">
    <source>
        <dbReference type="ARBA" id="ARBA00022603"/>
    </source>
</evidence>
<dbReference type="PROSITE" id="PS51608">
    <property type="entry name" value="SAM_MT_UBIE"/>
    <property type="match status" value="1"/>
</dbReference>
<dbReference type="EC" id="2.1.1.329" evidence="4"/>
<dbReference type="CDD" id="cd02440">
    <property type="entry name" value="AdoMet_MTases"/>
    <property type="match status" value="1"/>
</dbReference>
<dbReference type="GO" id="GO:0032259">
    <property type="term" value="P:methylation"/>
    <property type="evidence" value="ECO:0007669"/>
    <property type="project" value="UniProtKB-KW"/>
</dbReference>
<comment type="caution">
    <text evidence="5">The sequence shown here is derived from an EMBL/GenBank/DDBJ whole genome shotgun (WGS) entry which is preliminary data.</text>
</comment>
<comment type="similarity">
    <text evidence="4">Belongs to the class I-like SAM-binding methyltransferase superfamily. MenG/UbiE family.</text>
</comment>
<evidence type="ECO:0000313" key="5">
    <source>
        <dbReference type="EMBL" id="MBE9031551.1"/>
    </source>
</evidence>
<dbReference type="InterPro" id="IPR023576">
    <property type="entry name" value="UbiE/COQ5_MeTrFase_CS"/>
</dbReference>
<comment type="pathway">
    <text evidence="4">Cofactor biosynthesis; phylloquinone biosynthesis.</text>
</comment>
<dbReference type="Proteomes" id="UP000625316">
    <property type="component" value="Unassembled WGS sequence"/>
</dbReference>
<dbReference type="PANTHER" id="PTHR43591:SF24">
    <property type="entry name" value="2-METHOXY-6-POLYPRENYL-1,4-BENZOQUINOL METHYLASE, MITOCHONDRIAL"/>
    <property type="match status" value="1"/>
</dbReference>
<dbReference type="Pfam" id="PF01209">
    <property type="entry name" value="Ubie_methyltran"/>
    <property type="match status" value="1"/>
</dbReference>
<dbReference type="AlphaFoldDB" id="A0A928VN15"/>
<dbReference type="InterPro" id="IPR032904">
    <property type="entry name" value="MenG"/>
</dbReference>
<dbReference type="RefSeq" id="WP_264326379.1">
    <property type="nucleotide sequence ID" value="NZ_JADEXQ010000068.1"/>
</dbReference>
<comment type="catalytic activity">
    <reaction evidence="4">
        <text>demethylphylloquinol + S-adenosyl-L-methionine = phylloquinol + S-adenosyl-L-homocysteine + H(+)</text>
        <dbReference type="Rhea" id="RHEA:40551"/>
        <dbReference type="ChEBI" id="CHEBI:15378"/>
        <dbReference type="ChEBI" id="CHEBI:28433"/>
        <dbReference type="ChEBI" id="CHEBI:57856"/>
        <dbReference type="ChEBI" id="CHEBI:59789"/>
        <dbReference type="ChEBI" id="CHEBI:87844"/>
        <dbReference type="EC" id="2.1.1.329"/>
    </reaction>
</comment>
<dbReference type="HAMAP" id="MF_01982">
    <property type="entry name" value="MenG_phylloquinone_subfam"/>
    <property type="match status" value="1"/>
</dbReference>
<dbReference type="HAMAP" id="MF_01813">
    <property type="entry name" value="MenG_UbiE_methyltr"/>
    <property type="match status" value="1"/>
</dbReference>
<comment type="function">
    <text evidence="4">Methyltransferase required for the conversion of 2-phytyl-1,4-beta-naphthoquinol to phylloquinol.</text>
</comment>
<dbReference type="SUPFAM" id="SSF53335">
    <property type="entry name" value="S-adenosyl-L-methionine-dependent methyltransferases"/>
    <property type="match status" value="1"/>
</dbReference>
<dbReference type="GO" id="GO:0052624">
    <property type="term" value="F:2-phytyl-1,4-naphthoquinone methyltransferase activity"/>
    <property type="evidence" value="ECO:0007669"/>
    <property type="project" value="UniProtKB-EC"/>
</dbReference>
<keyword evidence="1 4" id="KW-0489">Methyltransferase</keyword>
<dbReference type="GO" id="GO:0042372">
    <property type="term" value="P:phylloquinone biosynthetic process"/>
    <property type="evidence" value="ECO:0007669"/>
    <property type="project" value="UniProtKB-UniRule"/>
</dbReference>
<sequence>MSQTSAESVQALFDRIAPVYDELNQTLSLGQHKIWKQMAVKWVGLKPGDQALDICCGSGDVAMLLAQKVGAQGRVCGVDFAAQQLEVAAARQVYELNPETTAPIDWMQGDALALPVSDNQFDGVTMSYGLRNVMDIPQALQEIRRVLKPEAKAAILDMHRPKNPWVRGFQQWYLDNVVVPAAKRKGVTSEYEYIAPSLDRFPTGEAQERLALAAEFSTAVHYPIAEGTMGVLVMTK</sequence>
<keyword evidence="6" id="KW-1185">Reference proteome</keyword>
<evidence type="ECO:0000256" key="3">
    <source>
        <dbReference type="ARBA" id="ARBA00022691"/>
    </source>
</evidence>
<name>A0A928VN15_9CYAN</name>
<evidence type="ECO:0000313" key="6">
    <source>
        <dbReference type="Proteomes" id="UP000625316"/>
    </source>
</evidence>
<gene>
    <name evidence="5" type="primary">ubiE</name>
    <name evidence="4" type="synonym">menG</name>
    <name evidence="5" type="ORF">IQ266_17600</name>
</gene>
<accession>A0A928VN15</accession>
<keyword evidence="2 4" id="KW-0808">Transferase</keyword>
<dbReference type="NCBIfam" id="NF001244">
    <property type="entry name" value="PRK00216.1-5"/>
    <property type="match status" value="1"/>
</dbReference>
<proteinExistence type="inferred from homology"/>
<reference evidence="5" key="1">
    <citation type="submission" date="2020-10" db="EMBL/GenBank/DDBJ databases">
        <authorList>
            <person name="Castelo-Branco R."/>
            <person name="Eusebio N."/>
            <person name="Adriana R."/>
            <person name="Vieira A."/>
            <person name="Brugerolle De Fraissinette N."/>
            <person name="Rezende De Castro R."/>
            <person name="Schneider M.P."/>
            <person name="Vasconcelos V."/>
            <person name="Leao P.N."/>
        </authorList>
    </citation>
    <scope>NUCLEOTIDE SEQUENCE</scope>
    <source>
        <strain evidence="5">LEGE 11480</strain>
    </source>
</reference>
<protein>
    <recommendedName>
        <fullName evidence="4">2-phytyl-1,4-naphtoquinone methyltransferase</fullName>
        <ecNumber evidence="4">2.1.1.329</ecNumber>
    </recommendedName>
    <alternativeName>
        <fullName evidence="4">Demethylphylloquinone methyltransferase</fullName>
    </alternativeName>
</protein>
<dbReference type="NCBIfam" id="TIGR01934">
    <property type="entry name" value="MenG_MenH_UbiE"/>
    <property type="match status" value="1"/>
</dbReference>
<evidence type="ECO:0000256" key="4">
    <source>
        <dbReference type="HAMAP-Rule" id="MF_01982"/>
    </source>
</evidence>
<dbReference type="InterPro" id="IPR029063">
    <property type="entry name" value="SAM-dependent_MTases_sf"/>
</dbReference>
<evidence type="ECO:0000256" key="2">
    <source>
        <dbReference type="ARBA" id="ARBA00022679"/>
    </source>
</evidence>
<keyword evidence="3 4" id="KW-0949">S-adenosyl-L-methionine</keyword>
<dbReference type="EMBL" id="JADEXQ010000068">
    <property type="protein sequence ID" value="MBE9031551.1"/>
    <property type="molecule type" value="Genomic_DNA"/>
</dbReference>